<proteinExistence type="predicted"/>
<evidence type="ECO:0000256" key="1">
    <source>
        <dbReference type="SAM" id="Phobius"/>
    </source>
</evidence>
<keyword evidence="1" id="KW-0812">Transmembrane</keyword>
<comment type="caution">
    <text evidence="2">The sequence shown here is derived from an EMBL/GenBank/DDBJ whole genome shotgun (WGS) entry which is preliminary data.</text>
</comment>
<accession>A0A1Y2C4I7</accession>
<reference evidence="2 3" key="1">
    <citation type="submission" date="2016-08" db="EMBL/GenBank/DDBJ databases">
        <title>A Parts List for Fungal Cellulosomes Revealed by Comparative Genomics.</title>
        <authorList>
            <consortium name="DOE Joint Genome Institute"/>
            <person name="Haitjema C.H."/>
            <person name="Gilmore S.P."/>
            <person name="Henske J.K."/>
            <person name="Solomon K.V."/>
            <person name="De Groot R."/>
            <person name="Kuo A."/>
            <person name="Mondo S.J."/>
            <person name="Salamov A.A."/>
            <person name="Labutti K."/>
            <person name="Zhao Z."/>
            <person name="Chiniquy J."/>
            <person name="Barry K."/>
            <person name="Brewer H.M."/>
            <person name="Purvine S.O."/>
            <person name="Wright A.T."/>
            <person name="Boxma B."/>
            <person name="Van Alen T."/>
            <person name="Hackstein J.H."/>
            <person name="Baker S.E."/>
            <person name="Grigoriev I.V."/>
            <person name="O'Malley M.A."/>
        </authorList>
    </citation>
    <scope>NUCLEOTIDE SEQUENCE [LARGE SCALE GENOMIC DNA]</scope>
    <source>
        <strain evidence="2 3">G1</strain>
    </source>
</reference>
<gene>
    <name evidence="2" type="ORF">LY90DRAFT_510143</name>
</gene>
<keyword evidence="3" id="KW-1185">Reference proteome</keyword>
<name>A0A1Y2C4I7_9FUNG</name>
<dbReference type="AlphaFoldDB" id="A0A1Y2C4I7"/>
<evidence type="ECO:0000313" key="3">
    <source>
        <dbReference type="Proteomes" id="UP000193920"/>
    </source>
</evidence>
<dbReference type="EMBL" id="MCOG01000122">
    <property type="protein sequence ID" value="ORY41807.1"/>
    <property type="molecule type" value="Genomic_DNA"/>
</dbReference>
<evidence type="ECO:0000313" key="2">
    <source>
        <dbReference type="EMBL" id="ORY41807.1"/>
    </source>
</evidence>
<feature type="transmembrane region" description="Helical" evidence="1">
    <location>
        <begin position="21"/>
        <end position="41"/>
    </location>
</feature>
<organism evidence="2 3">
    <name type="scientific">Neocallimastix californiae</name>
    <dbReference type="NCBI Taxonomy" id="1754190"/>
    <lineage>
        <taxon>Eukaryota</taxon>
        <taxon>Fungi</taxon>
        <taxon>Fungi incertae sedis</taxon>
        <taxon>Chytridiomycota</taxon>
        <taxon>Chytridiomycota incertae sedis</taxon>
        <taxon>Neocallimastigomycetes</taxon>
        <taxon>Neocallimastigales</taxon>
        <taxon>Neocallimastigaceae</taxon>
        <taxon>Neocallimastix</taxon>
    </lineage>
</organism>
<dbReference type="Proteomes" id="UP000193920">
    <property type="component" value="Unassembled WGS sequence"/>
</dbReference>
<keyword evidence="1" id="KW-1133">Transmembrane helix</keyword>
<protein>
    <submittedName>
        <fullName evidence="2">Uncharacterized protein</fullName>
    </submittedName>
</protein>
<sequence length="102" mass="12097">MRLNSMKMREKSINTRKGSFNLCKDLITSRFLMMCCTVYFMTISDKSSIFKVSYPDAQLIPKDLNSFSAELNCSREFYRMKILIYECFLKMRRPLPLDNPLK</sequence>
<keyword evidence="1" id="KW-0472">Membrane</keyword>